<keyword evidence="5" id="KW-0378">Hydrolase</keyword>
<dbReference type="InterPro" id="IPR052176">
    <property type="entry name" value="Glycosyl_Hydrlase_43_Enz"/>
</dbReference>
<dbReference type="InterPro" id="IPR023296">
    <property type="entry name" value="Glyco_hydro_beta-prop_sf"/>
</dbReference>
<evidence type="ECO:0000313" key="5">
    <source>
        <dbReference type="EMBL" id="MDX8482372.1"/>
    </source>
</evidence>
<sequence length="298" mass="34041">MVDIWQVGIVPEPIGNALASQGLDKSRVVWLPPQGSFRFIADPFGLFHGNRFTVLVEAYDYRVKRGEIHYYSYDQDWMLLERGVALKEPFHLSYPFLIRQGEDIFMLPEAYQSGRLTLYKAIDFPKAWQPVAVLLDEPAVDATVFRHRQRWWMFYALNGPDGRDTRELHAAFADELTGPWSRHPQNPVRTGRASSRPAGSAFEHDGQLHFPTQDCTTSYGSAINLLGIERLTPEEFSAGIVKRLSPEGWLDGFDTGLHTLSDGGGVTLIDVRRIERTPMRHLIKLQYWLRRRLQATAS</sequence>
<keyword evidence="2" id="KW-0119">Carbohydrate metabolism</keyword>
<keyword evidence="1" id="KW-0858">Xylan degradation</keyword>
<dbReference type="GO" id="GO:0016787">
    <property type="term" value="F:hydrolase activity"/>
    <property type="evidence" value="ECO:0007669"/>
    <property type="project" value="UniProtKB-KW"/>
</dbReference>
<dbReference type="RefSeq" id="WP_320290469.1">
    <property type="nucleotide sequence ID" value="NZ_JAVIIW010000048.1"/>
</dbReference>
<keyword evidence="1" id="KW-0624">Polysaccharide degradation</keyword>
<accession>A0ABU4Y600</accession>
<evidence type="ECO:0000313" key="6">
    <source>
        <dbReference type="Proteomes" id="UP001287059"/>
    </source>
</evidence>
<dbReference type="EMBL" id="JAVIIW010000048">
    <property type="protein sequence ID" value="MDX8482372.1"/>
    <property type="molecule type" value="Genomic_DNA"/>
</dbReference>
<dbReference type="Gene3D" id="2.115.10.20">
    <property type="entry name" value="Glycosyl hydrolase domain, family 43"/>
    <property type="match status" value="1"/>
</dbReference>
<evidence type="ECO:0000259" key="4">
    <source>
        <dbReference type="Pfam" id="PF24793"/>
    </source>
</evidence>
<protein>
    <submittedName>
        <fullName evidence="5">Glycosyl hydrolase family 43</fullName>
    </submittedName>
</protein>
<evidence type="ECO:0000256" key="3">
    <source>
        <dbReference type="SAM" id="MobiDB-lite"/>
    </source>
</evidence>
<comment type="caution">
    <text evidence="5">The sequence shown here is derived from an EMBL/GenBank/DDBJ whole genome shotgun (WGS) entry which is preliminary data.</text>
</comment>
<proteinExistence type="predicted"/>
<name>A0ABU4Y600_9HYPH</name>
<evidence type="ECO:0000256" key="2">
    <source>
        <dbReference type="ARBA" id="ARBA00023277"/>
    </source>
</evidence>
<feature type="domain" description="Glucosamine inositolphosphorylceramide transferase 1 N-terminal" evidence="4">
    <location>
        <begin position="38"/>
        <end position="237"/>
    </location>
</feature>
<dbReference type="SUPFAM" id="SSF75005">
    <property type="entry name" value="Arabinanase/levansucrase/invertase"/>
    <property type="match status" value="1"/>
</dbReference>
<dbReference type="Pfam" id="PF24793">
    <property type="entry name" value="GINT1_N"/>
    <property type="match status" value="1"/>
</dbReference>
<gene>
    <name evidence="5" type="ORF">RFN28_28510</name>
</gene>
<dbReference type="PANTHER" id="PTHR43772:SF2">
    <property type="entry name" value="PUTATIVE (AFU_ORTHOLOGUE AFUA_2G04480)-RELATED"/>
    <property type="match status" value="1"/>
</dbReference>
<evidence type="ECO:0000256" key="1">
    <source>
        <dbReference type="ARBA" id="ARBA00022651"/>
    </source>
</evidence>
<dbReference type="PANTHER" id="PTHR43772">
    <property type="entry name" value="ENDO-1,4-BETA-XYLANASE"/>
    <property type="match status" value="1"/>
</dbReference>
<dbReference type="Proteomes" id="UP001287059">
    <property type="component" value="Unassembled WGS sequence"/>
</dbReference>
<feature type="region of interest" description="Disordered" evidence="3">
    <location>
        <begin position="180"/>
        <end position="204"/>
    </location>
</feature>
<keyword evidence="6" id="KW-1185">Reference proteome</keyword>
<reference evidence="5 6" key="1">
    <citation type="submission" date="2023-08" db="EMBL/GenBank/DDBJ databases">
        <title>Implementing the SeqCode for naming new Mesorhizobium species isolated from Vachellia karroo root nodules.</title>
        <authorList>
            <person name="Van Lill M."/>
        </authorList>
    </citation>
    <scope>NUCLEOTIDE SEQUENCE [LARGE SCALE GENOMIC DNA]</scope>
    <source>
        <strain evidence="5 6">VK24D</strain>
    </source>
</reference>
<dbReference type="InterPro" id="IPR056442">
    <property type="entry name" value="GINT1_N"/>
</dbReference>
<organism evidence="5 6">
    <name type="scientific">Mesorhizobium album</name>
    <dbReference type="NCBI Taxonomy" id="3072314"/>
    <lineage>
        <taxon>Bacteria</taxon>
        <taxon>Pseudomonadati</taxon>
        <taxon>Pseudomonadota</taxon>
        <taxon>Alphaproteobacteria</taxon>
        <taxon>Hyphomicrobiales</taxon>
        <taxon>Phyllobacteriaceae</taxon>
        <taxon>Mesorhizobium</taxon>
    </lineage>
</organism>